<dbReference type="EMBL" id="GBXM01086408">
    <property type="protein sequence ID" value="JAH22169.1"/>
    <property type="molecule type" value="Transcribed_RNA"/>
</dbReference>
<protein>
    <submittedName>
        <fullName evidence="1">Uncharacterized protein</fullName>
    </submittedName>
</protein>
<reference evidence="1" key="1">
    <citation type="submission" date="2014-11" db="EMBL/GenBank/DDBJ databases">
        <authorList>
            <person name="Amaro Gonzalez C."/>
        </authorList>
    </citation>
    <scope>NUCLEOTIDE SEQUENCE</scope>
</reference>
<name>A0A0E9QZ76_ANGAN</name>
<organism evidence="1">
    <name type="scientific">Anguilla anguilla</name>
    <name type="common">European freshwater eel</name>
    <name type="synonym">Muraena anguilla</name>
    <dbReference type="NCBI Taxonomy" id="7936"/>
    <lineage>
        <taxon>Eukaryota</taxon>
        <taxon>Metazoa</taxon>
        <taxon>Chordata</taxon>
        <taxon>Craniata</taxon>
        <taxon>Vertebrata</taxon>
        <taxon>Euteleostomi</taxon>
        <taxon>Actinopterygii</taxon>
        <taxon>Neopterygii</taxon>
        <taxon>Teleostei</taxon>
        <taxon>Anguilliformes</taxon>
        <taxon>Anguillidae</taxon>
        <taxon>Anguilla</taxon>
    </lineage>
</organism>
<accession>A0A0E9QZ76</accession>
<sequence>MLLRNANTVRSAMKCSFCTGRVF</sequence>
<evidence type="ECO:0000313" key="1">
    <source>
        <dbReference type="EMBL" id="JAH22169.1"/>
    </source>
</evidence>
<dbReference type="AlphaFoldDB" id="A0A0E9QZ76"/>
<proteinExistence type="predicted"/>
<reference evidence="1" key="2">
    <citation type="journal article" date="2015" name="Fish Shellfish Immunol.">
        <title>Early steps in the European eel (Anguilla anguilla)-Vibrio vulnificus interaction in the gills: Role of the RtxA13 toxin.</title>
        <authorList>
            <person name="Callol A."/>
            <person name="Pajuelo D."/>
            <person name="Ebbesson L."/>
            <person name="Teles M."/>
            <person name="MacKenzie S."/>
            <person name="Amaro C."/>
        </authorList>
    </citation>
    <scope>NUCLEOTIDE SEQUENCE</scope>
</reference>